<accession>A0AB34X184</accession>
<dbReference type="EMBL" id="LSDN01000015">
    <property type="protein sequence ID" value="KXB80591.1"/>
    <property type="molecule type" value="Genomic_DNA"/>
</dbReference>
<comment type="caution">
    <text evidence="2">The sequence shown here is derived from an EMBL/GenBank/DDBJ whole genome shotgun (WGS) entry which is preliminary data.</text>
</comment>
<dbReference type="Proteomes" id="UP000070572">
    <property type="component" value="Unassembled WGS sequence"/>
</dbReference>
<evidence type="ECO:0000313" key="2">
    <source>
        <dbReference type="EMBL" id="KXB80591.1"/>
    </source>
</evidence>
<sequence>MPLSTRLVESGRHGAETGNPAFPPNIKNPIPKRLSALTLEMRLRGKTNIF</sequence>
<reference evidence="2 3" key="1">
    <citation type="submission" date="2016-01" db="EMBL/GenBank/DDBJ databases">
        <authorList>
            <person name="Mitreva M."/>
            <person name="Pepin K.H."/>
            <person name="Mihindukulasuriya K.A."/>
            <person name="Fulton R."/>
            <person name="Fronick C."/>
            <person name="O'Laughlin M."/>
            <person name="Miner T."/>
            <person name="Herter B."/>
            <person name="Rosa B.A."/>
            <person name="Cordes M."/>
            <person name="Tomlinson C."/>
            <person name="Wollam A."/>
            <person name="Palsikar V.B."/>
            <person name="Mardis E.R."/>
            <person name="Wilson R.K."/>
        </authorList>
    </citation>
    <scope>NUCLEOTIDE SEQUENCE [LARGE SCALE GENOMIC DNA]</scope>
    <source>
        <strain evidence="2 3">DNF00696</strain>
    </source>
</reference>
<name>A0AB34X184_9ACTO</name>
<organism evidence="2 3">
    <name type="scientific">Varibaculum cambriense</name>
    <dbReference type="NCBI Taxonomy" id="184870"/>
    <lineage>
        <taxon>Bacteria</taxon>
        <taxon>Bacillati</taxon>
        <taxon>Actinomycetota</taxon>
        <taxon>Actinomycetes</taxon>
        <taxon>Actinomycetales</taxon>
        <taxon>Actinomycetaceae</taxon>
        <taxon>Varibaculum</taxon>
    </lineage>
</organism>
<dbReference type="AlphaFoldDB" id="A0AB34X184"/>
<feature type="region of interest" description="Disordered" evidence="1">
    <location>
        <begin position="1"/>
        <end position="27"/>
    </location>
</feature>
<protein>
    <submittedName>
        <fullName evidence="2">Uncharacterized protein</fullName>
    </submittedName>
</protein>
<proteinExistence type="predicted"/>
<evidence type="ECO:0000313" key="3">
    <source>
        <dbReference type="Proteomes" id="UP000070572"/>
    </source>
</evidence>
<gene>
    <name evidence="2" type="ORF">HMPREF1862_01274</name>
</gene>
<evidence type="ECO:0000256" key="1">
    <source>
        <dbReference type="SAM" id="MobiDB-lite"/>
    </source>
</evidence>